<feature type="compositionally biased region" description="Low complexity" evidence="2">
    <location>
        <begin position="367"/>
        <end position="380"/>
    </location>
</feature>
<dbReference type="Proteomes" id="UP000011087">
    <property type="component" value="Unassembled WGS sequence"/>
</dbReference>
<proteinExistence type="predicted"/>
<evidence type="ECO:0000313" key="4">
    <source>
        <dbReference type="EnsemblProtists" id="EKX34846"/>
    </source>
</evidence>
<feature type="compositionally biased region" description="Basic residues" evidence="2">
    <location>
        <begin position="318"/>
        <end position="327"/>
    </location>
</feature>
<feature type="region of interest" description="Disordered" evidence="2">
    <location>
        <begin position="314"/>
        <end position="393"/>
    </location>
</feature>
<dbReference type="HOGENOM" id="CLU_740698_0_0_1"/>
<accession>L1IF25</accession>
<protein>
    <submittedName>
        <fullName evidence="3 4">Uncharacterized protein</fullName>
    </submittedName>
</protein>
<evidence type="ECO:0000256" key="1">
    <source>
        <dbReference type="SAM" id="Coils"/>
    </source>
</evidence>
<organism evidence="3">
    <name type="scientific">Guillardia theta (strain CCMP2712)</name>
    <name type="common">Cryptophyte</name>
    <dbReference type="NCBI Taxonomy" id="905079"/>
    <lineage>
        <taxon>Eukaryota</taxon>
        <taxon>Cryptophyceae</taxon>
        <taxon>Pyrenomonadales</taxon>
        <taxon>Geminigeraceae</taxon>
        <taxon>Guillardia</taxon>
    </lineage>
</organism>
<dbReference type="EMBL" id="JH993102">
    <property type="protein sequence ID" value="EKX34846.1"/>
    <property type="molecule type" value="Genomic_DNA"/>
</dbReference>
<dbReference type="RefSeq" id="XP_005821826.1">
    <property type="nucleotide sequence ID" value="XM_005821769.1"/>
</dbReference>
<gene>
    <name evidence="3" type="ORF">GUITHDRAFT_146950</name>
</gene>
<reference evidence="4" key="3">
    <citation type="submission" date="2015-06" db="UniProtKB">
        <authorList>
            <consortium name="EnsemblProtists"/>
        </authorList>
    </citation>
    <scope>IDENTIFICATION</scope>
</reference>
<evidence type="ECO:0000313" key="3">
    <source>
        <dbReference type="EMBL" id="EKX34846.1"/>
    </source>
</evidence>
<feature type="coiled-coil region" evidence="1">
    <location>
        <begin position="26"/>
        <end position="53"/>
    </location>
</feature>
<dbReference type="PaxDb" id="55529-EKX34846"/>
<dbReference type="EnsemblProtists" id="EKX34846">
    <property type="protein sequence ID" value="EKX34846"/>
    <property type="gene ID" value="GUITHDRAFT_146950"/>
</dbReference>
<dbReference type="AlphaFoldDB" id="L1IF25"/>
<evidence type="ECO:0000256" key="2">
    <source>
        <dbReference type="SAM" id="MobiDB-lite"/>
    </source>
</evidence>
<reference evidence="5" key="2">
    <citation type="submission" date="2012-11" db="EMBL/GenBank/DDBJ databases">
        <authorList>
            <person name="Kuo A."/>
            <person name="Curtis B.A."/>
            <person name="Tanifuji G."/>
            <person name="Burki F."/>
            <person name="Gruber A."/>
            <person name="Irimia M."/>
            <person name="Maruyama S."/>
            <person name="Arias M.C."/>
            <person name="Ball S.G."/>
            <person name="Gile G.H."/>
            <person name="Hirakawa Y."/>
            <person name="Hopkins J.F."/>
            <person name="Rensing S.A."/>
            <person name="Schmutz J."/>
            <person name="Symeonidi A."/>
            <person name="Elias M."/>
            <person name="Eveleigh R.J."/>
            <person name="Herman E.K."/>
            <person name="Klute M.J."/>
            <person name="Nakayama T."/>
            <person name="Obornik M."/>
            <person name="Reyes-Prieto A."/>
            <person name="Armbrust E.V."/>
            <person name="Aves S.J."/>
            <person name="Beiko R.G."/>
            <person name="Coutinho P."/>
            <person name="Dacks J.B."/>
            <person name="Durnford D.G."/>
            <person name="Fast N.M."/>
            <person name="Green B.R."/>
            <person name="Grisdale C."/>
            <person name="Hempe F."/>
            <person name="Henrissat B."/>
            <person name="Hoppner M.P."/>
            <person name="Ishida K.-I."/>
            <person name="Kim E."/>
            <person name="Koreny L."/>
            <person name="Kroth P.G."/>
            <person name="Liu Y."/>
            <person name="Malik S.-B."/>
            <person name="Maier U.G."/>
            <person name="McRose D."/>
            <person name="Mock T."/>
            <person name="Neilson J.A."/>
            <person name="Onodera N.T."/>
            <person name="Poole A.M."/>
            <person name="Pritham E.J."/>
            <person name="Richards T.A."/>
            <person name="Rocap G."/>
            <person name="Roy S.W."/>
            <person name="Sarai C."/>
            <person name="Schaack S."/>
            <person name="Shirato S."/>
            <person name="Slamovits C.H."/>
            <person name="Spencer D.F."/>
            <person name="Suzuki S."/>
            <person name="Worden A.Z."/>
            <person name="Zauner S."/>
            <person name="Barry K."/>
            <person name="Bell C."/>
            <person name="Bharti A.K."/>
            <person name="Crow J.A."/>
            <person name="Grimwood J."/>
            <person name="Kramer R."/>
            <person name="Lindquist E."/>
            <person name="Lucas S."/>
            <person name="Salamov A."/>
            <person name="McFadden G.I."/>
            <person name="Lane C.E."/>
            <person name="Keeling P.J."/>
            <person name="Gray M.W."/>
            <person name="Grigoriev I.V."/>
            <person name="Archibald J.M."/>
        </authorList>
    </citation>
    <scope>NUCLEOTIDE SEQUENCE</scope>
    <source>
        <strain evidence="5">CCMP2712</strain>
    </source>
</reference>
<feature type="compositionally biased region" description="Basic residues" evidence="2">
    <location>
        <begin position="381"/>
        <end position="393"/>
    </location>
</feature>
<dbReference type="KEGG" id="gtt:GUITHDRAFT_146950"/>
<reference evidence="3 5" key="1">
    <citation type="journal article" date="2012" name="Nature">
        <title>Algal genomes reveal evolutionary mosaicism and the fate of nucleomorphs.</title>
        <authorList>
            <consortium name="DOE Joint Genome Institute"/>
            <person name="Curtis B.A."/>
            <person name="Tanifuji G."/>
            <person name="Burki F."/>
            <person name="Gruber A."/>
            <person name="Irimia M."/>
            <person name="Maruyama S."/>
            <person name="Arias M.C."/>
            <person name="Ball S.G."/>
            <person name="Gile G.H."/>
            <person name="Hirakawa Y."/>
            <person name="Hopkins J.F."/>
            <person name="Kuo A."/>
            <person name="Rensing S.A."/>
            <person name="Schmutz J."/>
            <person name="Symeonidi A."/>
            <person name="Elias M."/>
            <person name="Eveleigh R.J."/>
            <person name="Herman E.K."/>
            <person name="Klute M.J."/>
            <person name="Nakayama T."/>
            <person name="Obornik M."/>
            <person name="Reyes-Prieto A."/>
            <person name="Armbrust E.V."/>
            <person name="Aves S.J."/>
            <person name="Beiko R.G."/>
            <person name="Coutinho P."/>
            <person name="Dacks J.B."/>
            <person name="Durnford D.G."/>
            <person name="Fast N.M."/>
            <person name="Green B.R."/>
            <person name="Grisdale C.J."/>
            <person name="Hempel F."/>
            <person name="Henrissat B."/>
            <person name="Hoppner M.P."/>
            <person name="Ishida K."/>
            <person name="Kim E."/>
            <person name="Koreny L."/>
            <person name="Kroth P.G."/>
            <person name="Liu Y."/>
            <person name="Malik S.B."/>
            <person name="Maier U.G."/>
            <person name="McRose D."/>
            <person name="Mock T."/>
            <person name="Neilson J.A."/>
            <person name="Onodera N.T."/>
            <person name="Poole A.M."/>
            <person name="Pritham E.J."/>
            <person name="Richards T.A."/>
            <person name="Rocap G."/>
            <person name="Roy S.W."/>
            <person name="Sarai C."/>
            <person name="Schaack S."/>
            <person name="Shirato S."/>
            <person name="Slamovits C.H."/>
            <person name="Spencer D.F."/>
            <person name="Suzuki S."/>
            <person name="Worden A.Z."/>
            <person name="Zauner S."/>
            <person name="Barry K."/>
            <person name="Bell C."/>
            <person name="Bharti A.K."/>
            <person name="Crow J.A."/>
            <person name="Grimwood J."/>
            <person name="Kramer R."/>
            <person name="Lindquist E."/>
            <person name="Lucas S."/>
            <person name="Salamov A."/>
            <person name="McFadden G.I."/>
            <person name="Lane C.E."/>
            <person name="Keeling P.J."/>
            <person name="Gray M.W."/>
            <person name="Grigoriev I.V."/>
            <person name="Archibald J.M."/>
        </authorList>
    </citation>
    <scope>NUCLEOTIDE SEQUENCE</scope>
    <source>
        <strain evidence="3 5">CCMP2712</strain>
    </source>
</reference>
<keyword evidence="1" id="KW-0175">Coiled coil</keyword>
<keyword evidence="5" id="KW-1185">Reference proteome</keyword>
<name>L1IF25_GUITC</name>
<evidence type="ECO:0000313" key="5">
    <source>
        <dbReference type="Proteomes" id="UP000011087"/>
    </source>
</evidence>
<sequence length="393" mass="44197">MYLYNDGQKIDLISYSDLVRLNAQIVTNLENKVKEKKDNNRSFKESVNRLRNEIMNNPSPDVMREKMISLETLIEKHRKEITSSLTNLVVNNSGYAPTTTPREGYTDYGPLMTVNPGKPSIISTMQTSGPSIYYGKVHKETNLDDLLIALTKSDVNLAITLKNIEKTIERIKALRAGGDGAQAAGNESDIPMATHGDSMFDATCIGTQMYFGMKITSMPAEKLDTTETALKKTAEIIKINEKVIKNRIRTLKSTIQNQNVNLEETVYQKNEREKREKKRDDIIKQIKALELFESPISRKLPPELAIARTMAMNAKRTQNAHKKKNKGQKTPGVGVTVGETELQQMAKARNVILPSTKQQGKKKPGQNKKGNNQPAQNNNGNKKKGRKTRRNRK</sequence>
<dbReference type="GeneID" id="17291586"/>